<sequence>MTSDLYYYCFICEKVEPIHTAKKIFKTGFSRIGSDNYHVGYCKESKDNESKWSSFNRSLFKSDT</sequence>
<dbReference type="Proteomes" id="UP000730618">
    <property type="component" value="Unassembled WGS sequence"/>
</dbReference>
<name>A0ABM8VHY9_9BACL</name>
<evidence type="ECO:0008006" key="3">
    <source>
        <dbReference type="Google" id="ProtNLM"/>
    </source>
</evidence>
<accession>A0ABM8VHY9</accession>
<gene>
    <name evidence="1" type="ORF">PAECIP111802_02812</name>
</gene>
<comment type="caution">
    <text evidence="1">The sequence shown here is derived from an EMBL/GenBank/DDBJ whole genome shotgun (WGS) entry which is preliminary data.</text>
</comment>
<dbReference type="EMBL" id="CAJVCE010000007">
    <property type="protein sequence ID" value="CAG7642078.1"/>
    <property type="molecule type" value="Genomic_DNA"/>
</dbReference>
<evidence type="ECO:0000313" key="2">
    <source>
        <dbReference type="Proteomes" id="UP000730618"/>
    </source>
</evidence>
<proteinExistence type="predicted"/>
<keyword evidence="2" id="KW-1185">Reference proteome</keyword>
<protein>
    <recommendedName>
        <fullName evidence="3">DUF3973 domain-containing protein</fullName>
    </recommendedName>
</protein>
<evidence type="ECO:0000313" key="1">
    <source>
        <dbReference type="EMBL" id="CAG7642078.1"/>
    </source>
</evidence>
<organism evidence="1 2">
    <name type="scientific">Paenibacillus allorhizosphaerae</name>
    <dbReference type="NCBI Taxonomy" id="2849866"/>
    <lineage>
        <taxon>Bacteria</taxon>
        <taxon>Bacillati</taxon>
        <taxon>Bacillota</taxon>
        <taxon>Bacilli</taxon>
        <taxon>Bacillales</taxon>
        <taxon>Paenibacillaceae</taxon>
        <taxon>Paenibacillus</taxon>
    </lineage>
</organism>
<reference evidence="1 2" key="1">
    <citation type="submission" date="2021-06" db="EMBL/GenBank/DDBJ databases">
        <authorList>
            <person name="Criscuolo A."/>
        </authorList>
    </citation>
    <scope>NUCLEOTIDE SEQUENCE [LARGE SCALE GENOMIC DNA]</scope>
    <source>
        <strain evidence="2">CIP 111802</strain>
    </source>
</reference>